<feature type="chain" id="PRO_5039007029" description="Bacterial repeat domain-containing protein" evidence="1">
    <location>
        <begin position="26"/>
        <end position="181"/>
    </location>
</feature>
<proteinExistence type="predicted"/>
<sequence length="181" mass="20178">MKKLFICIISATAAVVIFSACTAQSFVPERDENSALEFWLTDDVSQVDLSGYEFVPGWFGAEEFYNAELYPTVTNEDGEPAAPEICVKYLITAYPDYADGGSFITHIEITDPEVEIYGVDCQSTLEQFDSVFTQKGYTVTATTSTLHVAEREGFRFSLWREGDEGKLQANAKVTNRDSIVF</sequence>
<evidence type="ECO:0000313" key="2">
    <source>
        <dbReference type="EMBL" id="HIR67350.1"/>
    </source>
</evidence>
<comment type="caution">
    <text evidence="2">The sequence shown here is derived from an EMBL/GenBank/DDBJ whole genome shotgun (WGS) entry which is preliminary data.</text>
</comment>
<evidence type="ECO:0000256" key="1">
    <source>
        <dbReference type="SAM" id="SignalP"/>
    </source>
</evidence>
<protein>
    <recommendedName>
        <fullName evidence="4">Bacterial repeat domain-containing protein</fullName>
    </recommendedName>
</protein>
<dbReference type="Proteomes" id="UP000823913">
    <property type="component" value="Unassembled WGS sequence"/>
</dbReference>
<name>A0A9D1E6T1_9FIRM</name>
<keyword evidence="1" id="KW-0732">Signal</keyword>
<evidence type="ECO:0000313" key="3">
    <source>
        <dbReference type="Proteomes" id="UP000823913"/>
    </source>
</evidence>
<evidence type="ECO:0008006" key="4">
    <source>
        <dbReference type="Google" id="ProtNLM"/>
    </source>
</evidence>
<reference evidence="2" key="2">
    <citation type="journal article" date="2021" name="PeerJ">
        <title>Extensive microbial diversity within the chicken gut microbiome revealed by metagenomics and culture.</title>
        <authorList>
            <person name="Gilroy R."/>
            <person name="Ravi A."/>
            <person name="Getino M."/>
            <person name="Pursley I."/>
            <person name="Horton D.L."/>
            <person name="Alikhan N.F."/>
            <person name="Baker D."/>
            <person name="Gharbi K."/>
            <person name="Hall N."/>
            <person name="Watson M."/>
            <person name="Adriaenssens E.M."/>
            <person name="Foster-Nyarko E."/>
            <person name="Jarju S."/>
            <person name="Secka A."/>
            <person name="Antonio M."/>
            <person name="Oren A."/>
            <person name="Chaudhuri R.R."/>
            <person name="La Ragione R."/>
            <person name="Hildebrand F."/>
            <person name="Pallen M.J."/>
        </authorList>
    </citation>
    <scope>NUCLEOTIDE SEQUENCE</scope>
    <source>
        <strain evidence="2">ChiW16-3235</strain>
    </source>
</reference>
<feature type="signal peptide" evidence="1">
    <location>
        <begin position="1"/>
        <end position="25"/>
    </location>
</feature>
<dbReference type="AlphaFoldDB" id="A0A9D1E6T1"/>
<reference evidence="2" key="1">
    <citation type="submission" date="2020-10" db="EMBL/GenBank/DDBJ databases">
        <authorList>
            <person name="Gilroy R."/>
        </authorList>
    </citation>
    <scope>NUCLEOTIDE SEQUENCE</scope>
    <source>
        <strain evidence="2">ChiW16-3235</strain>
    </source>
</reference>
<dbReference type="PROSITE" id="PS51257">
    <property type="entry name" value="PROKAR_LIPOPROTEIN"/>
    <property type="match status" value="1"/>
</dbReference>
<gene>
    <name evidence="2" type="ORF">IAB94_04830</name>
</gene>
<organism evidence="2 3">
    <name type="scientific">Candidatus Coproplasma avicola</name>
    <dbReference type="NCBI Taxonomy" id="2840744"/>
    <lineage>
        <taxon>Bacteria</taxon>
        <taxon>Bacillati</taxon>
        <taxon>Bacillota</taxon>
        <taxon>Clostridia</taxon>
        <taxon>Eubacteriales</taxon>
        <taxon>Candidatus Coproplasma</taxon>
    </lineage>
</organism>
<dbReference type="EMBL" id="DVHK01000101">
    <property type="protein sequence ID" value="HIR67350.1"/>
    <property type="molecule type" value="Genomic_DNA"/>
</dbReference>
<accession>A0A9D1E6T1</accession>